<dbReference type="EMBL" id="JFKE01000001">
    <property type="protein sequence ID" value="KAJ57218.1"/>
    <property type="molecule type" value="Genomic_DNA"/>
</dbReference>
<evidence type="ECO:0000256" key="1">
    <source>
        <dbReference type="SAM" id="SignalP"/>
    </source>
</evidence>
<accession>A0A037ZNT4</accession>
<dbReference type="OrthoDB" id="7867825at2"/>
<dbReference type="AlphaFoldDB" id="A0A037ZNT4"/>
<comment type="caution">
    <text evidence="2">The sequence shown here is derived from an EMBL/GenBank/DDBJ whole genome shotgun (WGS) entry which is preliminary data.</text>
</comment>
<dbReference type="Proteomes" id="UP000026249">
    <property type="component" value="Unassembled WGS sequence"/>
</dbReference>
<dbReference type="RefSeq" id="WP_035255485.1">
    <property type="nucleotide sequence ID" value="NZ_JFKE01000001.1"/>
</dbReference>
<proteinExistence type="predicted"/>
<reference evidence="2 3" key="1">
    <citation type="submission" date="2014-03" db="EMBL/GenBank/DDBJ databases">
        <title>Draft Genome Sequence of Actibacterium mucosum KCTC 23349, a Marine Alphaproteobacterium with Complex Ionic Requirements Isolated from Mediterranean Seawater at Malvarrosa Beach, Valencia, Spain.</title>
        <authorList>
            <person name="Arahal D.R."/>
            <person name="Shao Z."/>
            <person name="Lai Q."/>
            <person name="Pujalte M.J."/>
        </authorList>
    </citation>
    <scope>NUCLEOTIDE SEQUENCE [LARGE SCALE GENOMIC DNA]</scope>
    <source>
        <strain evidence="2 3">KCTC 23349</strain>
    </source>
</reference>
<feature type="signal peptide" evidence="1">
    <location>
        <begin position="1"/>
        <end position="19"/>
    </location>
</feature>
<dbReference type="STRING" id="1454373.ACMU_01620"/>
<evidence type="ECO:0000313" key="2">
    <source>
        <dbReference type="EMBL" id="KAJ57218.1"/>
    </source>
</evidence>
<name>A0A037ZNT4_9RHOB</name>
<gene>
    <name evidence="2" type="ORF">ACMU_01620</name>
</gene>
<keyword evidence="3" id="KW-1185">Reference proteome</keyword>
<keyword evidence="1" id="KW-0732">Signal</keyword>
<feature type="chain" id="PRO_5001559582" description="Lipoprotein" evidence="1">
    <location>
        <begin position="20"/>
        <end position="100"/>
    </location>
</feature>
<evidence type="ECO:0008006" key="4">
    <source>
        <dbReference type="Google" id="ProtNLM"/>
    </source>
</evidence>
<organism evidence="2 3">
    <name type="scientific">Actibacterium mucosum KCTC 23349</name>
    <dbReference type="NCBI Taxonomy" id="1454373"/>
    <lineage>
        <taxon>Bacteria</taxon>
        <taxon>Pseudomonadati</taxon>
        <taxon>Pseudomonadota</taxon>
        <taxon>Alphaproteobacteria</taxon>
        <taxon>Rhodobacterales</taxon>
        <taxon>Roseobacteraceae</taxon>
        <taxon>Actibacterium</taxon>
    </lineage>
</organism>
<evidence type="ECO:0000313" key="3">
    <source>
        <dbReference type="Proteomes" id="UP000026249"/>
    </source>
</evidence>
<protein>
    <recommendedName>
        <fullName evidence="4">Lipoprotein</fullName>
    </recommendedName>
</protein>
<sequence length="100" mass="10480">MRWVLALLLIAGCATPQTARFSGELVPVSSGFTVSRTNGLEIGFGRAAEGAIAAMEKLRGPGIVQGTTCRVIVWPDGLQAHFTSDFSGWKLGDASAGRLC</sequence>